<dbReference type="AlphaFoldDB" id="A0A0R1TTH2"/>
<name>A0A0R1TTH2_9LACO</name>
<proteinExistence type="predicted"/>
<sequence>MNNRGPELPLYGNYNSWSTAHSEKGNWHKIFDVMLQDDPTKLNAKDANKLSQRSLRRLFLTALVYDGTADKIQETGFLNLQVWIDGSGDKNLKAKVSLGQVTKASQIGRQMEFRVYWKRTDLPETVEYNVQLWGRATPYWSRIAIHPVHFDTIYPVINPYSEVANYHSNSYERLNALFANIGEVSVTDKQLDKLMENYQYARTDDFVQSEANNDGEVVISPEKEVINVGSSEGGIKALRKVKIAGEGDYYGKRIRIINWNNVVLKNGGSVQSHDADVILCPGGKDYQMKISEMVELVRHSNCWFLLGGHE</sequence>
<dbReference type="EMBL" id="AZFT01000049">
    <property type="protein sequence ID" value="KRL84607.1"/>
    <property type="molecule type" value="Genomic_DNA"/>
</dbReference>
<protein>
    <submittedName>
        <fullName evidence="1">Uncharacterized protein</fullName>
    </submittedName>
</protein>
<reference evidence="1 2" key="1">
    <citation type="journal article" date="2015" name="Genome Announc.">
        <title>Expanding the biotechnology potential of lactobacilli through comparative genomics of 213 strains and associated genera.</title>
        <authorList>
            <person name="Sun Z."/>
            <person name="Harris H.M."/>
            <person name="McCann A."/>
            <person name="Guo C."/>
            <person name="Argimon S."/>
            <person name="Zhang W."/>
            <person name="Yang X."/>
            <person name="Jeffery I.B."/>
            <person name="Cooney J.C."/>
            <person name="Kagawa T.F."/>
            <person name="Liu W."/>
            <person name="Song Y."/>
            <person name="Salvetti E."/>
            <person name="Wrobel A."/>
            <person name="Rasinkangas P."/>
            <person name="Parkhill J."/>
            <person name="Rea M.C."/>
            <person name="O'Sullivan O."/>
            <person name="Ritari J."/>
            <person name="Douillard F.P."/>
            <person name="Paul Ross R."/>
            <person name="Yang R."/>
            <person name="Briner A.E."/>
            <person name="Felis G.E."/>
            <person name="de Vos W.M."/>
            <person name="Barrangou R."/>
            <person name="Klaenhammer T.R."/>
            <person name="Caufield P.W."/>
            <person name="Cui Y."/>
            <person name="Zhang H."/>
            <person name="O'Toole P.W."/>
        </authorList>
    </citation>
    <scope>NUCLEOTIDE SEQUENCE [LARGE SCALE GENOMIC DNA]</scope>
    <source>
        <strain evidence="1 2">DSM 16634</strain>
    </source>
</reference>
<dbReference type="PATRIC" id="fig|1423724.4.peg.529"/>
<dbReference type="STRING" id="1423724.FC32_GL000504"/>
<evidence type="ECO:0000313" key="2">
    <source>
        <dbReference type="Proteomes" id="UP000051324"/>
    </source>
</evidence>
<evidence type="ECO:0000313" key="1">
    <source>
        <dbReference type="EMBL" id="KRL84607.1"/>
    </source>
</evidence>
<gene>
    <name evidence="1" type="ORF">FC32_GL000504</name>
</gene>
<comment type="caution">
    <text evidence="1">The sequence shown here is derived from an EMBL/GenBank/DDBJ whole genome shotgun (WGS) entry which is preliminary data.</text>
</comment>
<dbReference type="OrthoDB" id="9875652at2"/>
<dbReference type="RefSeq" id="WP_025087454.1">
    <property type="nucleotide sequence ID" value="NZ_AZFT01000049.1"/>
</dbReference>
<dbReference type="Proteomes" id="UP000051324">
    <property type="component" value="Unassembled WGS sequence"/>
</dbReference>
<keyword evidence="2" id="KW-1185">Reference proteome</keyword>
<accession>A0A0R1TTH2</accession>
<organism evidence="1 2">
    <name type="scientific">Ligilactobacillus apodemi DSM 16634 = JCM 16172</name>
    <dbReference type="NCBI Taxonomy" id="1423724"/>
    <lineage>
        <taxon>Bacteria</taxon>
        <taxon>Bacillati</taxon>
        <taxon>Bacillota</taxon>
        <taxon>Bacilli</taxon>
        <taxon>Lactobacillales</taxon>
        <taxon>Lactobacillaceae</taxon>
        <taxon>Ligilactobacillus</taxon>
    </lineage>
</organism>